<dbReference type="EMBL" id="UINC01185874">
    <property type="protein sequence ID" value="SVD97796.1"/>
    <property type="molecule type" value="Genomic_DNA"/>
</dbReference>
<evidence type="ECO:0000256" key="1">
    <source>
        <dbReference type="SAM" id="Phobius"/>
    </source>
</evidence>
<evidence type="ECO:0000259" key="2">
    <source>
        <dbReference type="Pfam" id="PF12704"/>
    </source>
</evidence>
<organism evidence="3">
    <name type="scientific">marine metagenome</name>
    <dbReference type="NCBI Taxonomy" id="408172"/>
    <lineage>
        <taxon>unclassified sequences</taxon>
        <taxon>metagenomes</taxon>
        <taxon>ecological metagenomes</taxon>
    </lineage>
</organism>
<feature type="transmembrane region" description="Helical" evidence="1">
    <location>
        <begin position="22"/>
        <end position="42"/>
    </location>
</feature>
<sequence>MNFGTVIQSGIKEIGAHWFRSLLTMFGVICGVASLVTMAAFVKGKENLLRESLAETGGLEKITVESEDDLPDYQKHLEGEAKGVTLKDAYALQNGAPMVHDITPSI</sequence>
<reference evidence="3" key="1">
    <citation type="submission" date="2018-05" db="EMBL/GenBank/DDBJ databases">
        <authorList>
            <person name="Lanie J.A."/>
            <person name="Ng W.-L."/>
            <person name="Kazmierczak K.M."/>
            <person name="Andrzejewski T.M."/>
            <person name="Davidsen T.M."/>
            <person name="Wayne K.J."/>
            <person name="Tettelin H."/>
            <person name="Glass J.I."/>
            <person name="Rusch D."/>
            <person name="Podicherti R."/>
            <person name="Tsui H.-C.T."/>
            <person name="Winkler M.E."/>
        </authorList>
    </citation>
    <scope>NUCLEOTIDE SEQUENCE</scope>
</reference>
<proteinExistence type="predicted"/>
<accession>A0A382ZQA9</accession>
<name>A0A382ZQA9_9ZZZZ</name>
<protein>
    <recommendedName>
        <fullName evidence="2">MacB-like periplasmic core domain-containing protein</fullName>
    </recommendedName>
</protein>
<keyword evidence="1" id="KW-0812">Transmembrane</keyword>
<feature type="non-terminal residue" evidence="3">
    <location>
        <position position="106"/>
    </location>
</feature>
<dbReference type="Pfam" id="PF12704">
    <property type="entry name" value="MacB_PCD"/>
    <property type="match status" value="1"/>
</dbReference>
<feature type="domain" description="MacB-like periplasmic core" evidence="2">
    <location>
        <begin position="21"/>
        <end position="105"/>
    </location>
</feature>
<gene>
    <name evidence="3" type="ORF">METZ01_LOCUS450650</name>
</gene>
<evidence type="ECO:0000313" key="3">
    <source>
        <dbReference type="EMBL" id="SVD97796.1"/>
    </source>
</evidence>
<keyword evidence="1" id="KW-0472">Membrane</keyword>
<keyword evidence="1" id="KW-1133">Transmembrane helix</keyword>
<dbReference type="AlphaFoldDB" id="A0A382ZQA9"/>
<dbReference type="InterPro" id="IPR025857">
    <property type="entry name" value="MacB_PCD"/>
</dbReference>